<evidence type="ECO:0000313" key="3">
    <source>
        <dbReference type="Proteomes" id="UP000230423"/>
    </source>
</evidence>
<accession>A0A2G9TE95</accession>
<keyword evidence="3" id="KW-1185">Reference proteome</keyword>
<gene>
    <name evidence="2" type="ORF">TELCIR_22318</name>
</gene>
<dbReference type="Pfam" id="PF06421">
    <property type="entry name" value="LepA_C"/>
    <property type="match status" value="1"/>
</dbReference>
<dbReference type="EMBL" id="KZ379094">
    <property type="protein sequence ID" value="PIO56283.1"/>
    <property type="molecule type" value="Genomic_DNA"/>
</dbReference>
<reference evidence="2 3" key="1">
    <citation type="submission" date="2015-09" db="EMBL/GenBank/DDBJ databases">
        <title>Draft genome of the parasitic nematode Teladorsagia circumcincta isolate WARC Sus (inbred).</title>
        <authorList>
            <person name="Mitreva M."/>
        </authorList>
    </citation>
    <scope>NUCLEOTIDE SEQUENCE [LARGE SCALE GENOMIC DNA]</scope>
    <source>
        <strain evidence="2 3">S</strain>
    </source>
</reference>
<evidence type="ECO:0000259" key="1">
    <source>
        <dbReference type="Pfam" id="PF06421"/>
    </source>
</evidence>
<dbReference type="InterPro" id="IPR013842">
    <property type="entry name" value="LepA_CTD"/>
</dbReference>
<proteinExistence type="predicted"/>
<name>A0A2G9TE95_TELCI</name>
<dbReference type="OrthoDB" id="10605454at2759"/>
<sequence>MHASVINWIAQYRRVAWVGCSWNCIVPLKIFNRQQSEDNWRVPEFSQIIPAAMAQERAKLLVHRLKREIPRQQFEVTIKGKNKLLPRRETGVALRFEQAYISMKSKFGGVESSSLRWTNVNTEYL</sequence>
<protein>
    <recommendedName>
        <fullName evidence="1">GTP-binding protein LepA C-terminal domain-containing protein</fullName>
    </recommendedName>
</protein>
<organism evidence="2 3">
    <name type="scientific">Teladorsagia circumcincta</name>
    <name type="common">Brown stomach worm</name>
    <name type="synonym">Ostertagia circumcincta</name>
    <dbReference type="NCBI Taxonomy" id="45464"/>
    <lineage>
        <taxon>Eukaryota</taxon>
        <taxon>Metazoa</taxon>
        <taxon>Ecdysozoa</taxon>
        <taxon>Nematoda</taxon>
        <taxon>Chromadorea</taxon>
        <taxon>Rhabditida</taxon>
        <taxon>Rhabditina</taxon>
        <taxon>Rhabditomorpha</taxon>
        <taxon>Strongyloidea</taxon>
        <taxon>Trichostrongylidae</taxon>
        <taxon>Teladorsagia</taxon>
    </lineage>
</organism>
<evidence type="ECO:0000313" key="2">
    <source>
        <dbReference type="EMBL" id="PIO56283.1"/>
    </source>
</evidence>
<feature type="domain" description="GTP-binding protein LepA C-terminal" evidence="1">
    <location>
        <begin position="41"/>
        <end position="81"/>
    </location>
</feature>
<dbReference type="AlphaFoldDB" id="A0A2G9TE95"/>
<dbReference type="Proteomes" id="UP000230423">
    <property type="component" value="Unassembled WGS sequence"/>
</dbReference>
<dbReference type="InterPro" id="IPR038363">
    <property type="entry name" value="LepA_C_sf"/>
</dbReference>
<dbReference type="Gene3D" id="3.30.70.2570">
    <property type="entry name" value="Elongation factor 4, C-terminal domain"/>
    <property type="match status" value="1"/>
</dbReference>